<comment type="caution">
    <text evidence="1">The sequence shown here is derived from an EMBL/GenBank/DDBJ whole genome shotgun (WGS) entry which is preliminary data.</text>
</comment>
<name>A0A139X8B8_9CYAN</name>
<dbReference type="SUPFAM" id="SSF47598">
    <property type="entry name" value="Ribbon-helix-helix"/>
    <property type="match status" value="1"/>
</dbReference>
<protein>
    <submittedName>
        <fullName evidence="1">CopG family transcriptional regulator</fullName>
    </submittedName>
</protein>
<evidence type="ECO:0000313" key="2">
    <source>
        <dbReference type="Proteomes" id="UP000076925"/>
    </source>
</evidence>
<sequence>MPIMPRKVLTEPIKRLTVEVPESEYNLLESYCSDKQESKRQVIRSFIRSLNYPNKI</sequence>
<evidence type="ECO:0000313" key="1">
    <source>
        <dbReference type="EMBL" id="KYC40951.1"/>
    </source>
</evidence>
<proteinExistence type="predicted"/>
<reference evidence="1 2" key="1">
    <citation type="journal article" date="2013" name="Genome Biol. Evol.">
        <title>Genomes of Stigonematalean cyanobacteria (subsection V) and the evolution of oxygenic photosynthesis from prokaryotes to plastids.</title>
        <authorList>
            <person name="Dagan T."/>
            <person name="Roettger M."/>
            <person name="Stucken K."/>
            <person name="Landan G."/>
            <person name="Koch R."/>
            <person name="Major P."/>
            <person name="Gould S.B."/>
            <person name="Goremykin V.V."/>
            <person name="Rippka R."/>
            <person name="Tandeau de Marsac N."/>
            <person name="Gugger M."/>
            <person name="Lockhart P.J."/>
            <person name="Allen J.F."/>
            <person name="Brune I."/>
            <person name="Maus I."/>
            <person name="Puhler A."/>
            <person name="Martin W.F."/>
        </authorList>
    </citation>
    <scope>NUCLEOTIDE SEQUENCE [LARGE SCALE GENOMIC DNA]</scope>
    <source>
        <strain evidence="1 2">PCC 7110</strain>
    </source>
</reference>
<accession>A0A139X8B8</accession>
<dbReference type="InterPro" id="IPR010985">
    <property type="entry name" value="Ribbon_hlx_hlx"/>
</dbReference>
<dbReference type="AlphaFoldDB" id="A0A139X8B8"/>
<dbReference type="GO" id="GO:0006355">
    <property type="term" value="P:regulation of DNA-templated transcription"/>
    <property type="evidence" value="ECO:0007669"/>
    <property type="project" value="InterPro"/>
</dbReference>
<dbReference type="Proteomes" id="UP000076925">
    <property type="component" value="Unassembled WGS sequence"/>
</dbReference>
<organism evidence="1 2">
    <name type="scientific">Scytonema hofmannii PCC 7110</name>
    <dbReference type="NCBI Taxonomy" id="128403"/>
    <lineage>
        <taxon>Bacteria</taxon>
        <taxon>Bacillati</taxon>
        <taxon>Cyanobacteriota</taxon>
        <taxon>Cyanophyceae</taxon>
        <taxon>Nostocales</taxon>
        <taxon>Scytonemataceae</taxon>
        <taxon>Scytonema</taxon>
    </lineage>
</organism>
<keyword evidence="2" id="KW-1185">Reference proteome</keyword>
<dbReference type="EMBL" id="ANNX02000026">
    <property type="protein sequence ID" value="KYC40951.1"/>
    <property type="molecule type" value="Genomic_DNA"/>
</dbReference>
<gene>
    <name evidence="1" type="ORF">WA1_25390</name>
</gene>